<name>A0ABD2NDI1_9CUCU</name>
<sequence length="101" mass="11871">MVNFINAKLADIHYMYGLADGNKTEARRLHQVRFPNQVTPDRRTFANIHRRLMETELRNRIITSCDTIRNTPGIFQKVRDNMRRRTEACILAGGGYFQQFI</sequence>
<accession>A0ABD2NDI1</accession>
<proteinExistence type="predicted"/>
<comment type="caution">
    <text evidence="1">The sequence shown here is derived from an EMBL/GenBank/DDBJ whole genome shotgun (WGS) entry which is preliminary data.</text>
</comment>
<keyword evidence="2" id="KW-1185">Reference proteome</keyword>
<dbReference type="EMBL" id="JABFTP020000103">
    <property type="protein sequence ID" value="KAL3276692.1"/>
    <property type="molecule type" value="Genomic_DNA"/>
</dbReference>
<dbReference type="AlphaFoldDB" id="A0ABD2NDI1"/>
<organism evidence="1 2">
    <name type="scientific">Cryptolaemus montrouzieri</name>
    <dbReference type="NCBI Taxonomy" id="559131"/>
    <lineage>
        <taxon>Eukaryota</taxon>
        <taxon>Metazoa</taxon>
        <taxon>Ecdysozoa</taxon>
        <taxon>Arthropoda</taxon>
        <taxon>Hexapoda</taxon>
        <taxon>Insecta</taxon>
        <taxon>Pterygota</taxon>
        <taxon>Neoptera</taxon>
        <taxon>Endopterygota</taxon>
        <taxon>Coleoptera</taxon>
        <taxon>Polyphaga</taxon>
        <taxon>Cucujiformia</taxon>
        <taxon>Coccinelloidea</taxon>
        <taxon>Coccinellidae</taxon>
        <taxon>Scymninae</taxon>
        <taxon>Scymnini</taxon>
        <taxon>Cryptolaemus</taxon>
    </lineage>
</organism>
<evidence type="ECO:0008006" key="3">
    <source>
        <dbReference type="Google" id="ProtNLM"/>
    </source>
</evidence>
<dbReference type="Proteomes" id="UP001516400">
    <property type="component" value="Unassembled WGS sequence"/>
</dbReference>
<evidence type="ECO:0000313" key="2">
    <source>
        <dbReference type="Proteomes" id="UP001516400"/>
    </source>
</evidence>
<gene>
    <name evidence="1" type="ORF">HHI36_012062</name>
</gene>
<protein>
    <recommendedName>
        <fullName evidence="3">DUF4817 domain-containing protein</fullName>
    </recommendedName>
</protein>
<evidence type="ECO:0000313" key="1">
    <source>
        <dbReference type="EMBL" id="KAL3276692.1"/>
    </source>
</evidence>
<reference evidence="1 2" key="1">
    <citation type="journal article" date="2021" name="BMC Biol.">
        <title>Horizontally acquired antibacterial genes associated with adaptive radiation of ladybird beetles.</title>
        <authorList>
            <person name="Li H.S."/>
            <person name="Tang X.F."/>
            <person name="Huang Y.H."/>
            <person name="Xu Z.Y."/>
            <person name="Chen M.L."/>
            <person name="Du X.Y."/>
            <person name="Qiu B.Y."/>
            <person name="Chen P.T."/>
            <person name="Zhang W."/>
            <person name="Slipinski A."/>
            <person name="Escalona H.E."/>
            <person name="Waterhouse R.M."/>
            <person name="Zwick A."/>
            <person name="Pang H."/>
        </authorList>
    </citation>
    <scope>NUCLEOTIDE SEQUENCE [LARGE SCALE GENOMIC DNA]</scope>
    <source>
        <strain evidence="1">SYSU2018</strain>
    </source>
</reference>